<evidence type="ECO:0000313" key="3">
    <source>
        <dbReference type="Proteomes" id="UP000005436"/>
    </source>
</evidence>
<sequence length="48" mass="5866">MPIYFIKEIQYKINRRPREKINFSTQKKKFFNLVLYLLYLPIDSAVGK</sequence>
<protein>
    <submittedName>
        <fullName evidence="2">Uncharacterized protein</fullName>
    </submittedName>
</protein>
<reference evidence="3" key="1">
    <citation type="submission" date="2011-12" db="EMBL/GenBank/DDBJ databases">
        <title>Complete sequence of Tannerella forsythia ATCC 43037.</title>
        <authorList>
            <person name="Dewhirst F."/>
            <person name="Tanner A."/>
            <person name="Izard J."/>
            <person name="Brinkac L."/>
            <person name="Durkin A.S."/>
            <person name="Hostetler J."/>
            <person name="Shetty J."/>
            <person name="Torralba M."/>
            <person name="Gill S."/>
            <person name="Nelson K."/>
        </authorList>
    </citation>
    <scope>NUCLEOTIDE SEQUENCE [LARGE SCALE GENOMIC DNA]</scope>
    <source>
        <strain evidence="3">ATCC 43037 / JCM 10827 / CCUG 33226 / KCTC 5666 / FDC 338</strain>
    </source>
</reference>
<proteinExistence type="predicted"/>
<dbReference type="AlphaFoldDB" id="G8UKT1"/>
<keyword evidence="1" id="KW-0812">Transmembrane</keyword>
<dbReference type="EMBL" id="CP003191">
    <property type="protein sequence ID" value="AEW20541.1"/>
    <property type="molecule type" value="Genomic_DNA"/>
</dbReference>
<feature type="transmembrane region" description="Helical" evidence="1">
    <location>
        <begin position="30"/>
        <end position="47"/>
    </location>
</feature>
<gene>
    <name evidence="2" type="ordered locus">BFO_2518</name>
</gene>
<name>G8UKT1_TANFA</name>
<evidence type="ECO:0000313" key="2">
    <source>
        <dbReference type="EMBL" id="AEW20541.1"/>
    </source>
</evidence>
<evidence type="ECO:0000256" key="1">
    <source>
        <dbReference type="SAM" id="Phobius"/>
    </source>
</evidence>
<dbReference type="HOGENOM" id="CLU_3158745_0_0_10"/>
<dbReference type="KEGG" id="tfo:BFO_2518"/>
<organism evidence="2 3">
    <name type="scientific">Tannerella forsythia (strain ATCC 43037 / JCM 10827 / CCUG 21028 A / KCTC 5666 / FDC 338)</name>
    <name type="common">Bacteroides forsythus</name>
    <dbReference type="NCBI Taxonomy" id="203275"/>
    <lineage>
        <taxon>Bacteria</taxon>
        <taxon>Pseudomonadati</taxon>
        <taxon>Bacteroidota</taxon>
        <taxon>Bacteroidia</taxon>
        <taxon>Bacteroidales</taxon>
        <taxon>Tannerellaceae</taxon>
        <taxon>Tannerella</taxon>
    </lineage>
</organism>
<dbReference type="Proteomes" id="UP000005436">
    <property type="component" value="Chromosome"/>
</dbReference>
<keyword evidence="3" id="KW-1185">Reference proteome</keyword>
<keyword evidence="1" id="KW-1133">Transmembrane helix</keyword>
<accession>G8UKT1</accession>
<keyword evidence="1" id="KW-0472">Membrane</keyword>